<evidence type="ECO:0000313" key="4">
    <source>
        <dbReference type="EMBL" id="CAL6055228.1"/>
    </source>
</evidence>
<sequence length="124" mass="14079">MMCSFDRAFLFLRCSSAKSVADGKIPRFKVLSWHHQGSSWSRACHKQTTMIGKRQPPHSFFRNADGTTQVDSRIDRLHKAVELRLWMLVPESLATLVAEVRLTYIGVSKTNDHSRGLTVSCTED</sequence>
<evidence type="ECO:0000313" key="3">
    <source>
        <dbReference type="EMBL" id="CAL6055220.1"/>
    </source>
</evidence>
<dbReference type="EMBL" id="CATOUU010000056">
    <property type="protein sequence ID" value="CAI9914752.1"/>
    <property type="molecule type" value="Genomic_DNA"/>
</dbReference>
<proteinExistence type="predicted"/>
<gene>
    <name evidence="1" type="ORF">HINF_LOCUS2397</name>
    <name evidence="2" type="ORF">HINF_LOCUS2401</name>
    <name evidence="3" type="ORF">HINF_LOCUS46440</name>
    <name evidence="4" type="ORF">HINF_LOCUS46444</name>
</gene>
<name>A0AA86TDU3_9EUKA</name>
<dbReference type="Proteomes" id="UP001642409">
    <property type="component" value="Unassembled WGS sequence"/>
</dbReference>
<dbReference type="EMBL" id="CATOUU010000056">
    <property type="protein sequence ID" value="CAI9914756.1"/>
    <property type="molecule type" value="Genomic_DNA"/>
</dbReference>
<reference evidence="2" key="1">
    <citation type="submission" date="2023-06" db="EMBL/GenBank/DDBJ databases">
        <authorList>
            <person name="Kurt Z."/>
        </authorList>
    </citation>
    <scope>NUCLEOTIDE SEQUENCE</scope>
</reference>
<evidence type="ECO:0000313" key="1">
    <source>
        <dbReference type="EMBL" id="CAI9914752.1"/>
    </source>
</evidence>
<evidence type="ECO:0000313" key="2">
    <source>
        <dbReference type="EMBL" id="CAI9914756.1"/>
    </source>
</evidence>
<keyword evidence="5" id="KW-1185">Reference proteome</keyword>
<reference evidence="3 5" key="2">
    <citation type="submission" date="2024-07" db="EMBL/GenBank/DDBJ databases">
        <authorList>
            <person name="Akdeniz Z."/>
        </authorList>
    </citation>
    <scope>NUCLEOTIDE SEQUENCE [LARGE SCALE GENOMIC DNA]</scope>
</reference>
<evidence type="ECO:0000313" key="5">
    <source>
        <dbReference type="Proteomes" id="UP001642409"/>
    </source>
</evidence>
<accession>A0AA86TDU3</accession>
<organism evidence="2">
    <name type="scientific">Hexamita inflata</name>
    <dbReference type="NCBI Taxonomy" id="28002"/>
    <lineage>
        <taxon>Eukaryota</taxon>
        <taxon>Metamonada</taxon>
        <taxon>Diplomonadida</taxon>
        <taxon>Hexamitidae</taxon>
        <taxon>Hexamitinae</taxon>
        <taxon>Hexamita</taxon>
    </lineage>
</organism>
<comment type="caution">
    <text evidence="2">The sequence shown here is derived from an EMBL/GenBank/DDBJ whole genome shotgun (WGS) entry which is preliminary data.</text>
</comment>
<dbReference type="EMBL" id="CAXDID020000205">
    <property type="protein sequence ID" value="CAL6055220.1"/>
    <property type="molecule type" value="Genomic_DNA"/>
</dbReference>
<dbReference type="AlphaFoldDB" id="A0AA86TDU3"/>
<protein>
    <submittedName>
        <fullName evidence="3">Hypothetical_protein</fullName>
    </submittedName>
</protein>
<dbReference type="EMBL" id="CAXDID020000205">
    <property type="protein sequence ID" value="CAL6055228.1"/>
    <property type="molecule type" value="Genomic_DNA"/>
</dbReference>